<comment type="similarity">
    <text evidence="1">Belongs to the iron/manganese superoxide dismutase family.</text>
</comment>
<dbReference type="Pfam" id="PF02777">
    <property type="entry name" value="Sod_Fe_C"/>
    <property type="match status" value="1"/>
</dbReference>
<protein>
    <recommendedName>
        <fullName evidence="2">superoxide dismutase</fullName>
        <ecNumber evidence="2">1.15.1.1</ecNumber>
    </recommendedName>
</protein>
<dbReference type="GO" id="GO:0046872">
    <property type="term" value="F:metal ion binding"/>
    <property type="evidence" value="ECO:0007669"/>
    <property type="project" value="UniProtKB-KW"/>
</dbReference>
<organism evidence="6 7">
    <name type="scientific">Candidatus Nomurabacteria bacterium RIFCSPHIGHO2_01_FULL_40_20</name>
    <dbReference type="NCBI Taxonomy" id="1801738"/>
    <lineage>
        <taxon>Bacteria</taxon>
        <taxon>Candidatus Nomuraibacteriota</taxon>
    </lineage>
</organism>
<evidence type="ECO:0000256" key="3">
    <source>
        <dbReference type="ARBA" id="ARBA00022723"/>
    </source>
</evidence>
<dbReference type="EC" id="1.15.1.1" evidence="2"/>
<dbReference type="InterPro" id="IPR050265">
    <property type="entry name" value="Fe/Mn_Superoxide_Dismutase"/>
</dbReference>
<evidence type="ECO:0000313" key="6">
    <source>
        <dbReference type="EMBL" id="OGI64363.1"/>
    </source>
</evidence>
<dbReference type="SUPFAM" id="SSF46609">
    <property type="entry name" value="Fe,Mn superoxide dismutase (SOD), N-terminal domain"/>
    <property type="match status" value="1"/>
</dbReference>
<sequence>MQKFEEKKFNIPELKGISTKNIEEHLKLYAGYVKFTNLILDKIAEYMADSEKNAYVLGELQRRFSFEFNGMRNHEYYFSSLEGSAKPLPEGSLLKKKIESQAPSFEIWLQGFKAIALTRGIGWAVLYYDKKTDQLVHGWIDEQHLGQLNGLQWILGIDMWEHAFVYDYPTSEKKKYVEAFFENLNWEIIEKNYLEATKY</sequence>
<dbReference type="AlphaFoldDB" id="A0A1F6V3W2"/>
<dbReference type="Gene3D" id="3.55.40.20">
    <property type="entry name" value="Iron/manganese superoxide dismutase, C-terminal domain"/>
    <property type="match status" value="1"/>
</dbReference>
<keyword evidence="3" id="KW-0479">Metal-binding</keyword>
<dbReference type="PANTHER" id="PTHR11404:SF6">
    <property type="entry name" value="SUPEROXIDE DISMUTASE [MN], MITOCHONDRIAL"/>
    <property type="match status" value="1"/>
</dbReference>
<dbReference type="PANTHER" id="PTHR11404">
    <property type="entry name" value="SUPEROXIDE DISMUTASE 2"/>
    <property type="match status" value="1"/>
</dbReference>
<evidence type="ECO:0000313" key="7">
    <source>
        <dbReference type="Proteomes" id="UP000178985"/>
    </source>
</evidence>
<accession>A0A1F6V3W2</accession>
<reference evidence="6 7" key="1">
    <citation type="journal article" date="2016" name="Nat. Commun.">
        <title>Thousands of microbial genomes shed light on interconnected biogeochemical processes in an aquifer system.</title>
        <authorList>
            <person name="Anantharaman K."/>
            <person name="Brown C.T."/>
            <person name="Hug L.A."/>
            <person name="Sharon I."/>
            <person name="Castelle C.J."/>
            <person name="Probst A.J."/>
            <person name="Thomas B.C."/>
            <person name="Singh A."/>
            <person name="Wilkins M.J."/>
            <person name="Karaoz U."/>
            <person name="Brodie E.L."/>
            <person name="Williams K.H."/>
            <person name="Hubbard S.S."/>
            <person name="Banfield J.F."/>
        </authorList>
    </citation>
    <scope>NUCLEOTIDE SEQUENCE [LARGE SCALE GENOMIC DNA]</scope>
</reference>
<feature type="domain" description="Manganese/iron superoxide dismutase C-terminal" evidence="5">
    <location>
        <begin position="93"/>
        <end position="191"/>
    </location>
</feature>
<dbReference type="Proteomes" id="UP000178985">
    <property type="component" value="Unassembled WGS sequence"/>
</dbReference>
<dbReference type="InterPro" id="IPR036324">
    <property type="entry name" value="Mn/Fe_SOD_N_sf"/>
</dbReference>
<dbReference type="SUPFAM" id="SSF54719">
    <property type="entry name" value="Fe,Mn superoxide dismutase (SOD), C-terminal domain"/>
    <property type="match status" value="1"/>
</dbReference>
<keyword evidence="4" id="KW-0560">Oxidoreductase</keyword>
<evidence type="ECO:0000256" key="1">
    <source>
        <dbReference type="ARBA" id="ARBA00008714"/>
    </source>
</evidence>
<evidence type="ECO:0000259" key="5">
    <source>
        <dbReference type="Pfam" id="PF02777"/>
    </source>
</evidence>
<dbReference type="InterPro" id="IPR036314">
    <property type="entry name" value="SOD_C_sf"/>
</dbReference>
<proteinExistence type="inferred from homology"/>
<dbReference type="EMBL" id="MFTO01000002">
    <property type="protein sequence ID" value="OGI64363.1"/>
    <property type="molecule type" value="Genomic_DNA"/>
</dbReference>
<name>A0A1F6V3W2_9BACT</name>
<dbReference type="InterPro" id="IPR019832">
    <property type="entry name" value="Mn/Fe_SOD_C"/>
</dbReference>
<comment type="caution">
    <text evidence="6">The sequence shown here is derived from an EMBL/GenBank/DDBJ whole genome shotgun (WGS) entry which is preliminary data.</text>
</comment>
<evidence type="ECO:0000256" key="2">
    <source>
        <dbReference type="ARBA" id="ARBA00012682"/>
    </source>
</evidence>
<gene>
    <name evidence="6" type="ORF">A2733_00085</name>
</gene>
<dbReference type="GO" id="GO:0004784">
    <property type="term" value="F:superoxide dismutase activity"/>
    <property type="evidence" value="ECO:0007669"/>
    <property type="project" value="UniProtKB-EC"/>
</dbReference>
<evidence type="ECO:0000256" key="4">
    <source>
        <dbReference type="ARBA" id="ARBA00023002"/>
    </source>
</evidence>